<sequence>MNNMSMTVDQIVEEIRALPQDAVADLVDRVLLESHGGQNTADEQAWSSTVHRRINDIRTGKVDGIPSDETAAKIRNIVGR</sequence>
<evidence type="ECO:0000313" key="2">
    <source>
        <dbReference type="Proteomes" id="UP001218638"/>
    </source>
</evidence>
<name>A0AAF0CNI3_9BACT</name>
<evidence type="ECO:0000313" key="1">
    <source>
        <dbReference type="EMBL" id="WED64581.1"/>
    </source>
</evidence>
<dbReference type="EMBL" id="CP119075">
    <property type="protein sequence ID" value="WED64581.1"/>
    <property type="molecule type" value="Genomic_DNA"/>
</dbReference>
<organism evidence="1 2">
    <name type="scientific">Synoicihabitans lomoniglobus</name>
    <dbReference type="NCBI Taxonomy" id="2909285"/>
    <lineage>
        <taxon>Bacteria</taxon>
        <taxon>Pseudomonadati</taxon>
        <taxon>Verrucomicrobiota</taxon>
        <taxon>Opitutia</taxon>
        <taxon>Opitutales</taxon>
        <taxon>Opitutaceae</taxon>
        <taxon>Synoicihabitans</taxon>
    </lineage>
</organism>
<reference evidence="1" key="1">
    <citation type="submission" date="2023-03" db="EMBL/GenBank/DDBJ databases">
        <title>Lomoglobus Profundus gen. nov., sp. nov., a novel member of the phylum Verrucomicrobia, isolated from deep-marine sediment of South China Sea.</title>
        <authorList>
            <person name="Ahmad T."/>
            <person name="Ishaq S.E."/>
            <person name="Wang F."/>
        </authorList>
    </citation>
    <scope>NUCLEOTIDE SEQUENCE</scope>
    <source>
        <strain evidence="1">LMO-M01</strain>
    </source>
</reference>
<gene>
    <name evidence="1" type="ORF">PXH66_19745</name>
</gene>
<dbReference type="Proteomes" id="UP001218638">
    <property type="component" value="Chromosome"/>
</dbReference>
<dbReference type="AlphaFoldDB" id="A0AAF0CNI3"/>
<protein>
    <submittedName>
        <fullName evidence="1">Addiction module antitoxin RelB</fullName>
    </submittedName>
</protein>
<dbReference type="RefSeq" id="WP_330930787.1">
    <property type="nucleotide sequence ID" value="NZ_CP119075.1"/>
</dbReference>
<dbReference type="KEGG" id="slom:PXH66_19745"/>
<accession>A0AAF0CNI3</accession>
<keyword evidence="2" id="KW-1185">Reference proteome</keyword>
<proteinExistence type="predicted"/>